<sequence>SVTPSKVLGYASTGKAAPRAVPATSHTDTAIPVSTTSKTRYGESTASSDAMGATSTPLTRAGRRVHFPKRCKE</sequence>
<feature type="compositionally biased region" description="Polar residues" evidence="1">
    <location>
        <begin position="24"/>
        <end position="58"/>
    </location>
</feature>
<feature type="region of interest" description="Disordered" evidence="1">
    <location>
        <begin position="1"/>
        <end position="73"/>
    </location>
</feature>
<dbReference type="EMBL" id="BGPR01004221">
    <property type="protein sequence ID" value="GBM97296.1"/>
    <property type="molecule type" value="Genomic_DNA"/>
</dbReference>
<evidence type="ECO:0000256" key="1">
    <source>
        <dbReference type="SAM" id="MobiDB-lite"/>
    </source>
</evidence>
<comment type="caution">
    <text evidence="2">The sequence shown here is derived from an EMBL/GenBank/DDBJ whole genome shotgun (WGS) entry which is preliminary data.</text>
</comment>
<accession>A0A4Y2K6V1</accession>
<evidence type="ECO:0000313" key="3">
    <source>
        <dbReference type="Proteomes" id="UP000499080"/>
    </source>
</evidence>
<protein>
    <submittedName>
        <fullName evidence="2">Uncharacterized protein</fullName>
    </submittedName>
</protein>
<proteinExistence type="predicted"/>
<dbReference type="Proteomes" id="UP000499080">
    <property type="component" value="Unassembled WGS sequence"/>
</dbReference>
<name>A0A4Y2K6V1_ARAVE</name>
<keyword evidence="3" id="KW-1185">Reference proteome</keyword>
<feature type="non-terminal residue" evidence="2">
    <location>
        <position position="1"/>
    </location>
</feature>
<feature type="compositionally biased region" description="Basic residues" evidence="1">
    <location>
        <begin position="61"/>
        <end position="73"/>
    </location>
</feature>
<organism evidence="2 3">
    <name type="scientific">Araneus ventricosus</name>
    <name type="common">Orbweaver spider</name>
    <name type="synonym">Epeira ventricosa</name>
    <dbReference type="NCBI Taxonomy" id="182803"/>
    <lineage>
        <taxon>Eukaryota</taxon>
        <taxon>Metazoa</taxon>
        <taxon>Ecdysozoa</taxon>
        <taxon>Arthropoda</taxon>
        <taxon>Chelicerata</taxon>
        <taxon>Arachnida</taxon>
        <taxon>Araneae</taxon>
        <taxon>Araneomorphae</taxon>
        <taxon>Entelegynae</taxon>
        <taxon>Araneoidea</taxon>
        <taxon>Araneidae</taxon>
        <taxon>Araneus</taxon>
    </lineage>
</organism>
<dbReference type="AlphaFoldDB" id="A0A4Y2K6V1"/>
<evidence type="ECO:0000313" key="2">
    <source>
        <dbReference type="EMBL" id="GBM97296.1"/>
    </source>
</evidence>
<reference evidence="2 3" key="1">
    <citation type="journal article" date="2019" name="Sci. Rep.">
        <title>Orb-weaving spider Araneus ventricosus genome elucidates the spidroin gene catalogue.</title>
        <authorList>
            <person name="Kono N."/>
            <person name="Nakamura H."/>
            <person name="Ohtoshi R."/>
            <person name="Moran D.A.P."/>
            <person name="Shinohara A."/>
            <person name="Yoshida Y."/>
            <person name="Fujiwara M."/>
            <person name="Mori M."/>
            <person name="Tomita M."/>
            <person name="Arakawa K."/>
        </authorList>
    </citation>
    <scope>NUCLEOTIDE SEQUENCE [LARGE SCALE GENOMIC DNA]</scope>
</reference>
<gene>
    <name evidence="2" type="ORF">AVEN_27064_1</name>
</gene>